<protein>
    <submittedName>
        <fullName evidence="2">Uncharacterized protein</fullName>
    </submittedName>
</protein>
<reference evidence="2" key="1">
    <citation type="submission" date="2020-10" db="EMBL/GenBank/DDBJ databases">
        <authorList>
            <person name="Han B."/>
            <person name="Lu T."/>
            <person name="Zhao Q."/>
            <person name="Huang X."/>
            <person name="Zhao Y."/>
        </authorList>
    </citation>
    <scope>NUCLEOTIDE SEQUENCE</scope>
</reference>
<proteinExistence type="predicted"/>
<gene>
    <name evidence="2" type="ORF">NCGR_LOCUS67072</name>
</gene>
<dbReference type="OrthoDB" id="691717at2759"/>
<comment type="caution">
    <text evidence="2">The sequence shown here is derived from an EMBL/GenBank/DDBJ whole genome shotgun (WGS) entry which is preliminary data.</text>
</comment>
<keyword evidence="3" id="KW-1185">Reference proteome</keyword>
<organism evidence="2 3">
    <name type="scientific">Miscanthus lutarioriparius</name>
    <dbReference type="NCBI Taxonomy" id="422564"/>
    <lineage>
        <taxon>Eukaryota</taxon>
        <taxon>Viridiplantae</taxon>
        <taxon>Streptophyta</taxon>
        <taxon>Embryophyta</taxon>
        <taxon>Tracheophyta</taxon>
        <taxon>Spermatophyta</taxon>
        <taxon>Magnoliopsida</taxon>
        <taxon>Liliopsida</taxon>
        <taxon>Poales</taxon>
        <taxon>Poaceae</taxon>
        <taxon>PACMAD clade</taxon>
        <taxon>Panicoideae</taxon>
        <taxon>Andropogonodae</taxon>
        <taxon>Andropogoneae</taxon>
        <taxon>Saccharinae</taxon>
        <taxon>Miscanthus</taxon>
    </lineage>
</organism>
<feature type="region of interest" description="Disordered" evidence="1">
    <location>
        <begin position="193"/>
        <end position="258"/>
    </location>
</feature>
<accession>A0A811SNT0</accession>
<name>A0A811SNT0_9POAL</name>
<dbReference type="Proteomes" id="UP000604825">
    <property type="component" value="Unassembled WGS sequence"/>
</dbReference>
<evidence type="ECO:0000256" key="1">
    <source>
        <dbReference type="SAM" id="MobiDB-lite"/>
    </source>
</evidence>
<feature type="compositionally biased region" description="Acidic residues" evidence="1">
    <location>
        <begin position="202"/>
        <end position="213"/>
    </location>
</feature>
<evidence type="ECO:0000313" key="3">
    <source>
        <dbReference type="Proteomes" id="UP000604825"/>
    </source>
</evidence>
<sequence>MQQQQPPPANDHQAEVEAVAMLCLQAQQVAALPDATEGRRIQLSTTCTPAPAPAAAVCRAGVADFHRQVLLLHCAPVNSIDAVAVTVTMAATCNDQQHPAAARIIASVNVDLAEQLRRPCPSPSVLSFVLGVGGTTATTTAAVAGAVLSLTLHHRRLVTTTGTGCSLLRSCLRLPLPLAGCCPPVLRTTMKHNRQHQGPAEVADDGGDGDGDGDSSSSGFITIEKGTISRRRPPSDYLLTTDDDEVDGKRPPGAPTTTTTCCWSLSSLDDDTKVENDFLAMLMLEDDDDDDDLVDQLDALIKDAEADLPVIWPSRG</sequence>
<dbReference type="AlphaFoldDB" id="A0A811SNT0"/>
<evidence type="ECO:0000313" key="2">
    <source>
        <dbReference type="EMBL" id="CAD6342974.1"/>
    </source>
</evidence>
<dbReference type="EMBL" id="CAJGYO010000649">
    <property type="protein sequence ID" value="CAD6342974.1"/>
    <property type="molecule type" value="Genomic_DNA"/>
</dbReference>